<evidence type="ECO:0000259" key="8">
    <source>
        <dbReference type="SMART" id="SM00911"/>
    </source>
</evidence>
<dbReference type="NCBIfam" id="TIGR00229">
    <property type="entry name" value="sensory_box"/>
    <property type="match status" value="1"/>
</dbReference>
<gene>
    <name evidence="9" type="ORF">FA743_17255</name>
</gene>
<evidence type="ECO:0000313" key="9">
    <source>
        <dbReference type="EMBL" id="TJZ89950.1"/>
    </source>
</evidence>
<keyword evidence="4" id="KW-0808">Transferase</keyword>
<dbReference type="SMART" id="SM00911">
    <property type="entry name" value="HWE_HK"/>
    <property type="match status" value="1"/>
</dbReference>
<dbReference type="Pfam" id="PF08448">
    <property type="entry name" value="PAS_4"/>
    <property type="match status" value="1"/>
</dbReference>
<dbReference type="RefSeq" id="WP_136887313.1">
    <property type="nucleotide sequence ID" value="NZ_SUNI01000023.1"/>
</dbReference>
<dbReference type="Pfam" id="PF07536">
    <property type="entry name" value="HWE_HK"/>
    <property type="match status" value="1"/>
</dbReference>
<dbReference type="Gene3D" id="3.30.565.10">
    <property type="entry name" value="Histidine kinase-like ATPase, C-terminal domain"/>
    <property type="match status" value="1"/>
</dbReference>
<dbReference type="InterPro" id="IPR036890">
    <property type="entry name" value="HATPase_C_sf"/>
</dbReference>
<keyword evidence="5" id="KW-0547">Nucleotide-binding</keyword>
<evidence type="ECO:0000256" key="5">
    <source>
        <dbReference type="ARBA" id="ARBA00022741"/>
    </source>
</evidence>
<proteinExistence type="predicted"/>
<keyword evidence="3" id="KW-0597">Phosphoprotein</keyword>
<dbReference type="EC" id="2.7.13.3" evidence="2"/>
<comment type="caution">
    <text evidence="9">The sequence shown here is derived from an EMBL/GenBank/DDBJ whole genome shotgun (WGS) entry which is preliminary data.</text>
</comment>
<comment type="catalytic activity">
    <reaction evidence="1">
        <text>ATP + protein L-histidine = ADP + protein N-phospho-L-histidine.</text>
        <dbReference type="EC" id="2.7.13.3"/>
    </reaction>
</comment>
<evidence type="ECO:0000256" key="6">
    <source>
        <dbReference type="ARBA" id="ARBA00022777"/>
    </source>
</evidence>
<dbReference type="EMBL" id="SUNI01000023">
    <property type="protein sequence ID" value="TJZ89950.1"/>
    <property type="molecule type" value="Genomic_DNA"/>
</dbReference>
<organism evidence="9 10">
    <name type="scientific">Paracoccus gahaiensis</name>
    <dbReference type="NCBI Taxonomy" id="1706839"/>
    <lineage>
        <taxon>Bacteria</taxon>
        <taxon>Pseudomonadati</taxon>
        <taxon>Pseudomonadota</taxon>
        <taxon>Alphaproteobacteria</taxon>
        <taxon>Rhodobacterales</taxon>
        <taxon>Paracoccaceae</taxon>
        <taxon>Paracoccus</taxon>
    </lineage>
</organism>
<dbReference type="SUPFAM" id="SSF55785">
    <property type="entry name" value="PYP-like sensor domain (PAS domain)"/>
    <property type="match status" value="2"/>
</dbReference>
<keyword evidence="10" id="KW-1185">Reference proteome</keyword>
<dbReference type="InterPro" id="IPR013656">
    <property type="entry name" value="PAS_4"/>
</dbReference>
<name>A0A4U0R6D0_9RHOB</name>
<keyword evidence="6" id="KW-0418">Kinase</keyword>
<dbReference type="Proteomes" id="UP000309747">
    <property type="component" value="Unassembled WGS sequence"/>
</dbReference>
<dbReference type="InterPro" id="IPR011102">
    <property type="entry name" value="Sig_transdc_His_kinase_HWE"/>
</dbReference>
<dbReference type="PANTHER" id="PTHR41523:SF7">
    <property type="entry name" value="HISTIDINE KINASE"/>
    <property type="match status" value="1"/>
</dbReference>
<dbReference type="InterPro" id="IPR035965">
    <property type="entry name" value="PAS-like_dom_sf"/>
</dbReference>
<evidence type="ECO:0000256" key="1">
    <source>
        <dbReference type="ARBA" id="ARBA00000085"/>
    </source>
</evidence>
<reference evidence="9 10" key="1">
    <citation type="submission" date="2019-04" db="EMBL/GenBank/DDBJ databases">
        <authorList>
            <person name="Li J."/>
        </authorList>
    </citation>
    <scope>NUCLEOTIDE SEQUENCE [LARGE SCALE GENOMIC DNA]</scope>
    <source>
        <strain evidence="9 10">KCTC 42687</strain>
    </source>
</reference>
<sequence>MSQPAKNVEAQLPFLDGGGEMADLIRRHDWSLTPLGPINAWPEALKAAVRIVLRTPIPIVMLWGPEGVMIYNDGYIEFVADRHPGMLGKPVREGWAEVADFNDNVMKVCLAGGTLSYVDQELTLYRNGRAEPVWMNLDYSPVLDETGRPMGVLAIVIETTARVLADRWNAEEQDRLQRMFEQAPSFMAMMRGENHIFEMVNPGYMRLVGNRTVLGRSVLEALPEVASQAFIDMLDTAYSTGEAITGTATPILLQREEGPPPELQYVDFVFQPIRDRWKVVTHIFVQGSDVTERVEAEQHQRLLMNELKHRVKNTLSVVNAIAARTLRGAISVEEAHSSLSARIIALSRAQDILTQQGGNAANICDVVTAATGLHDDSSGRFQVNGPRLDLNSRAALSFSLALHELATNAIKYGALSTDAGRVRINWSVESREGVSLLHFSWEETGGPTVSLPLRRGFGSTLIEDAVAVETDGTACLDYRLGGVYFTLNAPLSAILEI</sequence>
<feature type="domain" description="Signal transduction histidine kinase HWE region" evidence="8">
    <location>
        <begin position="306"/>
        <end position="387"/>
    </location>
</feature>
<dbReference type="InterPro" id="IPR000014">
    <property type="entry name" value="PAS"/>
</dbReference>
<dbReference type="Gene3D" id="3.30.450.20">
    <property type="entry name" value="PAS domain"/>
    <property type="match status" value="2"/>
</dbReference>
<dbReference type="SMART" id="SM00086">
    <property type="entry name" value="PAC"/>
    <property type="match status" value="2"/>
</dbReference>
<evidence type="ECO:0000256" key="3">
    <source>
        <dbReference type="ARBA" id="ARBA00022553"/>
    </source>
</evidence>
<dbReference type="PANTHER" id="PTHR41523">
    <property type="entry name" value="TWO-COMPONENT SYSTEM SENSOR PROTEIN"/>
    <property type="match status" value="1"/>
</dbReference>
<evidence type="ECO:0000313" key="10">
    <source>
        <dbReference type="Proteomes" id="UP000309747"/>
    </source>
</evidence>
<evidence type="ECO:0000256" key="2">
    <source>
        <dbReference type="ARBA" id="ARBA00012438"/>
    </source>
</evidence>
<dbReference type="GO" id="GO:0004673">
    <property type="term" value="F:protein histidine kinase activity"/>
    <property type="evidence" value="ECO:0007669"/>
    <property type="project" value="UniProtKB-EC"/>
</dbReference>
<dbReference type="OrthoDB" id="9816309at2"/>
<evidence type="ECO:0000256" key="7">
    <source>
        <dbReference type="ARBA" id="ARBA00022840"/>
    </source>
</evidence>
<dbReference type="AlphaFoldDB" id="A0A4U0R6D0"/>
<dbReference type="GO" id="GO:0005524">
    <property type="term" value="F:ATP binding"/>
    <property type="evidence" value="ECO:0007669"/>
    <property type="project" value="UniProtKB-KW"/>
</dbReference>
<keyword evidence="7" id="KW-0067">ATP-binding</keyword>
<protein>
    <recommendedName>
        <fullName evidence="2">histidine kinase</fullName>
        <ecNumber evidence="2">2.7.13.3</ecNumber>
    </recommendedName>
</protein>
<evidence type="ECO:0000256" key="4">
    <source>
        <dbReference type="ARBA" id="ARBA00022679"/>
    </source>
</evidence>
<accession>A0A4U0R6D0</accession>
<dbReference type="InterPro" id="IPR001610">
    <property type="entry name" value="PAC"/>
</dbReference>